<organism evidence="3 4">
    <name type="scientific">Neisseria subflava</name>
    <dbReference type="NCBI Taxonomy" id="28449"/>
    <lineage>
        <taxon>Bacteria</taxon>
        <taxon>Pseudomonadati</taxon>
        <taxon>Pseudomonadota</taxon>
        <taxon>Betaproteobacteria</taxon>
        <taxon>Neisseriales</taxon>
        <taxon>Neisseriaceae</taxon>
        <taxon>Neisseria</taxon>
    </lineage>
</organism>
<keyword evidence="3" id="KW-0378">Hydrolase</keyword>
<feature type="domain" description="TtsA-like Glycoside hydrolase family 108" evidence="1">
    <location>
        <begin position="10"/>
        <end position="89"/>
    </location>
</feature>
<feature type="domain" description="Peptidoglycan binding" evidence="2">
    <location>
        <begin position="92"/>
        <end position="153"/>
    </location>
</feature>
<dbReference type="EMBL" id="CP073115">
    <property type="protein sequence ID" value="UTG70759.1"/>
    <property type="molecule type" value="Genomic_DNA"/>
</dbReference>
<dbReference type="InterPro" id="IPR008565">
    <property type="entry name" value="TtsA-like_GH18_dom"/>
</dbReference>
<dbReference type="InterPro" id="IPR023346">
    <property type="entry name" value="Lysozyme-like_dom_sf"/>
</dbReference>
<evidence type="ECO:0000313" key="4">
    <source>
        <dbReference type="Proteomes" id="UP001057296"/>
    </source>
</evidence>
<dbReference type="Gene3D" id="1.20.141.10">
    <property type="entry name" value="Chitosanase, subunit A, domain 1"/>
    <property type="match status" value="1"/>
</dbReference>
<protein>
    <submittedName>
        <fullName evidence="3">Glycoside hydrolase family 108 protein</fullName>
    </submittedName>
</protein>
<dbReference type="CDD" id="cd13926">
    <property type="entry name" value="N-acetylmuramidase_GH108"/>
    <property type="match status" value="1"/>
</dbReference>
<dbReference type="SUPFAM" id="SSF53955">
    <property type="entry name" value="Lysozyme-like"/>
    <property type="match status" value="1"/>
</dbReference>
<dbReference type="InterPro" id="IPR018537">
    <property type="entry name" value="Peptidoglycan-bd_3"/>
</dbReference>
<dbReference type="GO" id="GO:0016787">
    <property type="term" value="F:hydrolase activity"/>
    <property type="evidence" value="ECO:0007669"/>
    <property type="project" value="UniProtKB-KW"/>
</dbReference>
<proteinExistence type="predicted"/>
<dbReference type="Pfam" id="PF09374">
    <property type="entry name" value="PG_binding_3"/>
    <property type="match status" value="1"/>
</dbReference>
<evidence type="ECO:0000313" key="3">
    <source>
        <dbReference type="EMBL" id="UTG70759.1"/>
    </source>
</evidence>
<evidence type="ECO:0000259" key="1">
    <source>
        <dbReference type="Pfam" id="PF05838"/>
    </source>
</evidence>
<accession>A0A9X9N272</accession>
<reference evidence="3" key="1">
    <citation type="submission" date="2021-04" db="EMBL/GenBank/DDBJ databases">
        <title>Characterizing Neisseria spp. as novel respiratory pathobionts in bronchiectasis.</title>
        <authorList>
            <person name="Li L."/>
            <person name="Mac Aogain M."/>
            <person name="Xu T."/>
            <person name="Jaggi T.K."/>
            <person name="Chan L.Y."/>
            <person name="Keir H.R."/>
            <person name="Dicker A.J."/>
            <person name="Qu J."/>
            <person name="Liu Y."/>
            <person name="Chen H.S."/>
            <person name="Koh M.S."/>
            <person name="Ong T.H."/>
            <person name="Lim A.Y.H."/>
            <person name="Abisheganaden J."/>
            <person name="Low T.B."/>
            <person name="Oliver B.G."/>
            <person name="Tan N.S."/>
            <person name="Fang M."/>
            <person name="Chalmers J.D."/>
            <person name="Chotirmall S.H."/>
        </authorList>
    </citation>
    <scope>NUCLEOTIDE SEQUENCE</scope>
    <source>
        <strain evidence="3">TT0077</strain>
    </source>
</reference>
<dbReference type="AlphaFoldDB" id="A0A9X9N272"/>
<sequence length="167" mass="18697">MSTKFNQFIERVLSHEGGYVNHPKDPGGETNWGITKRTAQANGYNGSMRAMTREQAIGIYRQAFWERYHADQMPEAVAFQFFDACINHGHGNAARMLQRAAGVPDDGVIGAFSLKAINSLPENDLLLRFNAERLVFYTKLGTFTSFGKGWIRRVAQNLIHASADNTD</sequence>
<evidence type="ECO:0000259" key="2">
    <source>
        <dbReference type="Pfam" id="PF09374"/>
    </source>
</evidence>
<dbReference type="Proteomes" id="UP001057296">
    <property type="component" value="Chromosome"/>
</dbReference>
<dbReference type="Pfam" id="PF05838">
    <property type="entry name" value="Glyco_hydro_108"/>
    <property type="match status" value="1"/>
</dbReference>
<gene>
    <name evidence="3" type="ORF">KCG54_05580</name>
</gene>
<dbReference type="RefSeq" id="WP_070822340.1">
    <property type="nucleotide sequence ID" value="NZ_CP073115.1"/>
</dbReference>
<name>A0A9X9N272_NEISU</name>